<dbReference type="CDD" id="cd03138">
    <property type="entry name" value="GATase1_AraC_2"/>
    <property type="match status" value="1"/>
</dbReference>
<dbReference type="InterPro" id="IPR018062">
    <property type="entry name" value="HTH_AraC-typ_CS"/>
</dbReference>
<dbReference type="STRING" id="169427.SAMN05192548_102674"/>
<dbReference type="SUPFAM" id="SSF52317">
    <property type="entry name" value="Class I glutamine amidotransferase-like"/>
    <property type="match status" value="1"/>
</dbReference>
<dbReference type="Pfam" id="PF01965">
    <property type="entry name" value="DJ-1_PfpI"/>
    <property type="match status" value="1"/>
</dbReference>
<dbReference type="InterPro" id="IPR018060">
    <property type="entry name" value="HTH_AraC"/>
</dbReference>
<dbReference type="Proteomes" id="UP000184395">
    <property type="component" value="Unassembled WGS sequence"/>
</dbReference>
<feature type="domain" description="HTH araC/xylS-type" evidence="4">
    <location>
        <begin position="222"/>
        <end position="320"/>
    </location>
</feature>
<organism evidence="5 6">
    <name type="scientific">Paraburkholderia terricola</name>
    <dbReference type="NCBI Taxonomy" id="169427"/>
    <lineage>
        <taxon>Bacteria</taxon>
        <taxon>Pseudomonadati</taxon>
        <taxon>Pseudomonadota</taxon>
        <taxon>Betaproteobacteria</taxon>
        <taxon>Burkholderiales</taxon>
        <taxon>Burkholderiaceae</taxon>
        <taxon>Paraburkholderia</taxon>
    </lineage>
</organism>
<dbReference type="OrthoDB" id="9794896at2"/>
<evidence type="ECO:0000313" key="6">
    <source>
        <dbReference type="Proteomes" id="UP000184395"/>
    </source>
</evidence>
<name>A0A1M6TC84_9BURK</name>
<dbReference type="GO" id="GO:0003700">
    <property type="term" value="F:DNA-binding transcription factor activity"/>
    <property type="evidence" value="ECO:0007669"/>
    <property type="project" value="InterPro"/>
</dbReference>
<evidence type="ECO:0000259" key="4">
    <source>
        <dbReference type="PROSITE" id="PS01124"/>
    </source>
</evidence>
<dbReference type="Pfam" id="PF12833">
    <property type="entry name" value="HTH_18"/>
    <property type="match status" value="1"/>
</dbReference>
<dbReference type="KEGG" id="pts:CUJ90_25345"/>
<dbReference type="InterPro" id="IPR009057">
    <property type="entry name" value="Homeodomain-like_sf"/>
</dbReference>
<dbReference type="AlphaFoldDB" id="A0A1M6TC84"/>
<reference evidence="5 6" key="1">
    <citation type="submission" date="2016-11" db="EMBL/GenBank/DDBJ databases">
        <authorList>
            <person name="Jaros S."/>
            <person name="Januszkiewicz K."/>
            <person name="Wedrychowicz H."/>
        </authorList>
    </citation>
    <scope>NUCLEOTIDE SEQUENCE [LARGE SCALE GENOMIC DNA]</scope>
    <source>
        <strain evidence="5 6">LMG 20594</strain>
    </source>
</reference>
<sequence length="326" mass="35771">MALHPTIEIGIVHYPGAQLAAIHGLSDLFEVANGFVAQRHSEGSALLLVSQWRTRTRGKAPVRDSGKGENADRSPAVILLPPSLGGQISHDDAAPFVDWLVEHHQTGTTLGSMCGGAFLLAETGLLNGRTATTHWAHADIFRTRFPDVRLDIDRLIIDDGDIICAGGLMAWIDLGLKLVDRFLGPTIMAETARFLLVDPPGREQRYYSAFSPNLTHGDAAVLKAQHWLQATGAKEITLASLASSAGLEERTFLRRFRKATGLTAIDYCQQLRVGKARERLQFTTSSIETIAWEVGYGDAGAFRKIFIRVTGLTPGEFRRRFSVTRR</sequence>
<dbReference type="GO" id="GO:0043565">
    <property type="term" value="F:sequence-specific DNA binding"/>
    <property type="evidence" value="ECO:0007669"/>
    <property type="project" value="InterPro"/>
</dbReference>
<dbReference type="PANTHER" id="PTHR43130">
    <property type="entry name" value="ARAC-FAMILY TRANSCRIPTIONAL REGULATOR"/>
    <property type="match status" value="1"/>
</dbReference>
<evidence type="ECO:0000256" key="3">
    <source>
        <dbReference type="ARBA" id="ARBA00023163"/>
    </source>
</evidence>
<dbReference type="GeneID" id="301981452"/>
<dbReference type="RefSeq" id="WP_073430704.1">
    <property type="nucleotide sequence ID" value="NZ_CADFGY010000004.1"/>
</dbReference>
<evidence type="ECO:0000313" key="5">
    <source>
        <dbReference type="EMBL" id="SHK54446.1"/>
    </source>
</evidence>
<dbReference type="PROSITE" id="PS01124">
    <property type="entry name" value="HTH_ARAC_FAMILY_2"/>
    <property type="match status" value="1"/>
</dbReference>
<dbReference type="SUPFAM" id="SSF46689">
    <property type="entry name" value="Homeodomain-like"/>
    <property type="match status" value="2"/>
</dbReference>
<keyword evidence="3" id="KW-0804">Transcription</keyword>
<dbReference type="InterPro" id="IPR002818">
    <property type="entry name" value="DJ-1/PfpI"/>
</dbReference>
<keyword evidence="1" id="KW-0805">Transcription regulation</keyword>
<evidence type="ECO:0000256" key="2">
    <source>
        <dbReference type="ARBA" id="ARBA00023125"/>
    </source>
</evidence>
<proteinExistence type="predicted"/>
<dbReference type="Gene3D" id="3.40.50.880">
    <property type="match status" value="1"/>
</dbReference>
<gene>
    <name evidence="5" type="ORF">SAMN05192548_102674</name>
</gene>
<accession>A0A1M6TC84</accession>
<dbReference type="Gene3D" id="1.10.10.60">
    <property type="entry name" value="Homeodomain-like"/>
    <property type="match status" value="2"/>
</dbReference>
<dbReference type="PROSITE" id="PS00041">
    <property type="entry name" value="HTH_ARAC_FAMILY_1"/>
    <property type="match status" value="1"/>
</dbReference>
<keyword evidence="2" id="KW-0238">DNA-binding</keyword>
<evidence type="ECO:0000256" key="1">
    <source>
        <dbReference type="ARBA" id="ARBA00023015"/>
    </source>
</evidence>
<dbReference type="EMBL" id="FRAB01000026">
    <property type="protein sequence ID" value="SHK54446.1"/>
    <property type="molecule type" value="Genomic_DNA"/>
</dbReference>
<dbReference type="SMART" id="SM00342">
    <property type="entry name" value="HTH_ARAC"/>
    <property type="match status" value="1"/>
</dbReference>
<protein>
    <submittedName>
        <fullName evidence="5">Transcriptional regulator, AraC family with amidase-like domain</fullName>
    </submittedName>
</protein>
<dbReference type="InterPro" id="IPR029062">
    <property type="entry name" value="Class_I_gatase-like"/>
</dbReference>
<dbReference type="InterPro" id="IPR052158">
    <property type="entry name" value="INH-QAR"/>
</dbReference>
<dbReference type="PANTHER" id="PTHR43130:SF3">
    <property type="entry name" value="HTH-TYPE TRANSCRIPTIONAL REGULATOR RV1931C"/>
    <property type="match status" value="1"/>
</dbReference>